<organism evidence="1 2">
    <name type="scientific">Neurospora tetraspora</name>
    <dbReference type="NCBI Taxonomy" id="94610"/>
    <lineage>
        <taxon>Eukaryota</taxon>
        <taxon>Fungi</taxon>
        <taxon>Dikarya</taxon>
        <taxon>Ascomycota</taxon>
        <taxon>Pezizomycotina</taxon>
        <taxon>Sordariomycetes</taxon>
        <taxon>Sordariomycetidae</taxon>
        <taxon>Sordariales</taxon>
        <taxon>Sordariaceae</taxon>
        <taxon>Neurospora</taxon>
    </lineage>
</organism>
<dbReference type="GeneID" id="87864288"/>
<name>A0AAE0MQ30_9PEZI</name>
<evidence type="ECO:0000313" key="1">
    <source>
        <dbReference type="EMBL" id="KAK3340382.1"/>
    </source>
</evidence>
<evidence type="ECO:0000313" key="2">
    <source>
        <dbReference type="Proteomes" id="UP001278500"/>
    </source>
</evidence>
<reference evidence="1" key="2">
    <citation type="submission" date="2023-06" db="EMBL/GenBank/DDBJ databases">
        <authorList>
            <consortium name="Lawrence Berkeley National Laboratory"/>
            <person name="Haridas S."/>
            <person name="Hensen N."/>
            <person name="Bonometti L."/>
            <person name="Westerberg I."/>
            <person name="Brannstrom I.O."/>
            <person name="Guillou S."/>
            <person name="Cros-Aarteil S."/>
            <person name="Calhoun S."/>
            <person name="Kuo A."/>
            <person name="Mondo S."/>
            <person name="Pangilinan J."/>
            <person name="Riley R."/>
            <person name="Labutti K."/>
            <person name="Andreopoulos B."/>
            <person name="Lipzen A."/>
            <person name="Chen C."/>
            <person name="Yanf M."/>
            <person name="Daum C."/>
            <person name="Ng V."/>
            <person name="Clum A."/>
            <person name="Steindorff A."/>
            <person name="Ohm R."/>
            <person name="Martin F."/>
            <person name="Silar P."/>
            <person name="Natvig D."/>
            <person name="Lalanne C."/>
            <person name="Gautier V."/>
            <person name="Ament-Velasquez S.L."/>
            <person name="Kruys A."/>
            <person name="Hutchinson M.I."/>
            <person name="Powell A.J."/>
            <person name="Barry K."/>
            <person name="Miller A.N."/>
            <person name="Grigoriev I.V."/>
            <person name="Debuchy R."/>
            <person name="Gladieux P."/>
            <person name="Thoren M.H."/>
            <person name="Johannesson H."/>
        </authorList>
    </citation>
    <scope>NUCLEOTIDE SEQUENCE</scope>
    <source>
        <strain evidence="1">CBS 560.94</strain>
    </source>
</reference>
<accession>A0AAE0MQ30</accession>
<keyword evidence="2" id="KW-1185">Reference proteome</keyword>
<dbReference type="EMBL" id="JAUEPP010000006">
    <property type="protein sequence ID" value="KAK3340382.1"/>
    <property type="molecule type" value="Genomic_DNA"/>
</dbReference>
<proteinExistence type="predicted"/>
<gene>
    <name evidence="1" type="ORF">B0H65DRAFT_472188</name>
</gene>
<feature type="non-terminal residue" evidence="1">
    <location>
        <position position="1"/>
    </location>
</feature>
<reference evidence="1" key="1">
    <citation type="journal article" date="2023" name="Mol. Phylogenet. Evol.">
        <title>Genome-scale phylogeny and comparative genomics of the fungal order Sordariales.</title>
        <authorList>
            <person name="Hensen N."/>
            <person name="Bonometti L."/>
            <person name="Westerberg I."/>
            <person name="Brannstrom I.O."/>
            <person name="Guillou S."/>
            <person name="Cros-Aarteil S."/>
            <person name="Calhoun S."/>
            <person name="Haridas S."/>
            <person name="Kuo A."/>
            <person name="Mondo S."/>
            <person name="Pangilinan J."/>
            <person name="Riley R."/>
            <person name="LaButti K."/>
            <person name="Andreopoulos B."/>
            <person name="Lipzen A."/>
            <person name="Chen C."/>
            <person name="Yan M."/>
            <person name="Daum C."/>
            <person name="Ng V."/>
            <person name="Clum A."/>
            <person name="Steindorff A."/>
            <person name="Ohm R.A."/>
            <person name="Martin F."/>
            <person name="Silar P."/>
            <person name="Natvig D.O."/>
            <person name="Lalanne C."/>
            <person name="Gautier V."/>
            <person name="Ament-Velasquez S.L."/>
            <person name="Kruys A."/>
            <person name="Hutchinson M.I."/>
            <person name="Powell A.J."/>
            <person name="Barry K."/>
            <person name="Miller A.N."/>
            <person name="Grigoriev I.V."/>
            <person name="Debuchy R."/>
            <person name="Gladieux P."/>
            <person name="Hiltunen Thoren M."/>
            <person name="Johannesson H."/>
        </authorList>
    </citation>
    <scope>NUCLEOTIDE SEQUENCE</scope>
    <source>
        <strain evidence="1">CBS 560.94</strain>
    </source>
</reference>
<dbReference type="RefSeq" id="XP_062679324.1">
    <property type="nucleotide sequence ID" value="XM_062827134.1"/>
</dbReference>
<dbReference type="Proteomes" id="UP001278500">
    <property type="component" value="Unassembled WGS sequence"/>
</dbReference>
<protein>
    <submittedName>
        <fullName evidence="1">Uncharacterized protein</fullName>
    </submittedName>
</protein>
<comment type="caution">
    <text evidence="1">The sequence shown here is derived from an EMBL/GenBank/DDBJ whole genome shotgun (WGS) entry which is preliminary data.</text>
</comment>
<dbReference type="AlphaFoldDB" id="A0AAE0MQ30"/>
<sequence length="77" mass="8794">LLFMRLCASGCVPVVSTSSWPSTKKKASCGFRLCFHSCMLWLWLCRCPWLMRCINRVTTRAYNGTCQTPLMHIGMCV</sequence>